<name>A0ABW0BY13_9BACT</name>
<dbReference type="Pfam" id="PF13585">
    <property type="entry name" value="CHU_C"/>
    <property type="match status" value="1"/>
</dbReference>
<evidence type="ECO:0000259" key="1">
    <source>
        <dbReference type="Pfam" id="PF18676"/>
    </source>
</evidence>
<dbReference type="RefSeq" id="WP_377916247.1">
    <property type="nucleotide sequence ID" value="NZ_JBHSKS010000011.1"/>
</dbReference>
<dbReference type="Proteomes" id="UP001596163">
    <property type="component" value="Unassembled WGS sequence"/>
</dbReference>
<dbReference type="InterPro" id="IPR041286">
    <property type="entry name" value="MBG_2"/>
</dbReference>
<dbReference type="NCBIfam" id="TIGR04131">
    <property type="entry name" value="Bac_Flav_CTERM"/>
    <property type="match status" value="1"/>
</dbReference>
<comment type="caution">
    <text evidence="2">The sequence shown here is derived from an EMBL/GenBank/DDBJ whole genome shotgun (WGS) entry which is preliminary data.</text>
</comment>
<feature type="domain" description="MBG" evidence="1">
    <location>
        <begin position="474"/>
        <end position="546"/>
    </location>
</feature>
<evidence type="ECO:0000313" key="2">
    <source>
        <dbReference type="EMBL" id="MFC5192842.1"/>
    </source>
</evidence>
<organism evidence="2 3">
    <name type="scientific">Algoriphagus aquatilis</name>
    <dbReference type="NCBI Taxonomy" id="490186"/>
    <lineage>
        <taxon>Bacteria</taxon>
        <taxon>Pseudomonadati</taxon>
        <taxon>Bacteroidota</taxon>
        <taxon>Cytophagia</taxon>
        <taxon>Cytophagales</taxon>
        <taxon>Cyclobacteriaceae</taxon>
        <taxon>Algoriphagus</taxon>
    </lineage>
</organism>
<dbReference type="InterPro" id="IPR026341">
    <property type="entry name" value="T9SS_type_B"/>
</dbReference>
<reference evidence="3" key="1">
    <citation type="journal article" date="2019" name="Int. J. Syst. Evol. Microbiol.">
        <title>The Global Catalogue of Microorganisms (GCM) 10K type strain sequencing project: providing services to taxonomists for standard genome sequencing and annotation.</title>
        <authorList>
            <consortium name="The Broad Institute Genomics Platform"/>
            <consortium name="The Broad Institute Genome Sequencing Center for Infectious Disease"/>
            <person name="Wu L."/>
            <person name="Ma J."/>
        </authorList>
    </citation>
    <scope>NUCLEOTIDE SEQUENCE [LARGE SCALE GENOMIC DNA]</scope>
    <source>
        <strain evidence="3">CGMCC 1.7030</strain>
    </source>
</reference>
<accession>A0ABW0BY13</accession>
<evidence type="ECO:0000313" key="3">
    <source>
        <dbReference type="Proteomes" id="UP001596163"/>
    </source>
</evidence>
<gene>
    <name evidence="2" type="ORF">ACFPIK_13785</name>
</gene>
<dbReference type="Pfam" id="PF18676">
    <property type="entry name" value="MBG_2"/>
    <property type="match status" value="2"/>
</dbReference>
<protein>
    <submittedName>
        <fullName evidence="2">MBG domain-containing protein</fullName>
    </submittedName>
</protein>
<proteinExistence type="predicted"/>
<feature type="domain" description="MBG" evidence="1">
    <location>
        <begin position="395"/>
        <end position="467"/>
    </location>
</feature>
<dbReference type="Gene3D" id="2.160.20.110">
    <property type="match status" value="1"/>
</dbReference>
<dbReference type="EMBL" id="JBHSKS010000011">
    <property type="protein sequence ID" value="MFC5192842.1"/>
    <property type="molecule type" value="Genomic_DNA"/>
</dbReference>
<keyword evidence="3" id="KW-1185">Reference proteome</keyword>
<sequence length="816" mass="88442">MSPGYGALAGPQANSGKGWIPVSNFKGRFSGNGYAIKDLFINQPQLGNLGLFANAANSEFSQIKLRNIQVKGNSNVGALIGVAVNVKVNACSFTGSVNGKTYVGGLIGTLGNSIINDSYSLGEISGDKAVGGLVGNAYQTDVFRSFSTGSVSSESEAGGLIGLFQSNSKNKVENCYSLASLEAGQIAGGLIGTMAGGLINNSFFAGQIPAVPQASGLVGKGDASAGVNHSFWDRSLSQVASSSPSKEAKTTMELKSQSFSEVSEWDFEGVWAIKKPTAESPYVSYPYLRSIPYDQVGLVPPFNPIPGLENLRVPREWEFPSEKSVSYGDPDFKLGDEVDSFWYPISYSSSDTSVVKVIGNYASIKKAGFVRITAKIQDGRSPAKEQVVHVNPAVLKITVNSGMAKVYGQKDPEFGFEAIGFKNQDKLDLLSGAVQRQAGEQVGTYPIQQGSLDAGLNYQIEFIGAEFVINPKDLKVSVAKAQKSFGAADPSFILEAEGLIEGESLSAVLEGKPKRQPGENVGKYLIEQGDLIASDNYKLVFNSDSLEIIPALLISMESAGEIKTSWSVVPSFPKSGKFLTQEAQWVELPIEWQNQGLDYFKRGSHLVNGKINSPNYALAVGLQADVRVTVLPKVAPQDLLFQANLSQAGLVGDLQVVDSIDDQHEIRIPNGLLDNSLFEIRENRLWWVGKSKIESKANYSLEIEVEDRDGNILKKKLSLEFKAVEKQQESIEVFNSFSPNHDGINDSWMISDRVIEGQFKVVVIDGSGQVVFESHSPEKRWDGNYLGRPMPDGTYYWIFENAGNVRRGFLNLLRGR</sequence>